<dbReference type="FunFam" id="1.25.40.10:FF:000351">
    <property type="entry name" value="Pentatricopeptide repeat-containing protein"/>
    <property type="match status" value="1"/>
</dbReference>
<keyword evidence="3" id="KW-0812">Transmembrane</keyword>
<keyword evidence="3" id="KW-0472">Membrane</keyword>
<organism evidence="4 5">
    <name type="scientific">Olea europaea subsp. europaea</name>
    <dbReference type="NCBI Taxonomy" id="158383"/>
    <lineage>
        <taxon>Eukaryota</taxon>
        <taxon>Viridiplantae</taxon>
        <taxon>Streptophyta</taxon>
        <taxon>Embryophyta</taxon>
        <taxon>Tracheophyta</taxon>
        <taxon>Spermatophyta</taxon>
        <taxon>Magnoliopsida</taxon>
        <taxon>eudicotyledons</taxon>
        <taxon>Gunneridae</taxon>
        <taxon>Pentapetalae</taxon>
        <taxon>asterids</taxon>
        <taxon>lamiids</taxon>
        <taxon>Lamiales</taxon>
        <taxon>Oleaceae</taxon>
        <taxon>Oleeae</taxon>
        <taxon>Olea</taxon>
    </lineage>
</organism>
<dbReference type="NCBIfam" id="TIGR00756">
    <property type="entry name" value="PPR"/>
    <property type="match status" value="4"/>
</dbReference>
<feature type="repeat" description="PPR" evidence="2">
    <location>
        <begin position="316"/>
        <end position="350"/>
    </location>
</feature>
<dbReference type="InterPro" id="IPR046848">
    <property type="entry name" value="E_motif"/>
</dbReference>
<dbReference type="FunFam" id="1.25.40.10:FF:000344">
    <property type="entry name" value="Pentatricopeptide repeat-containing protein"/>
    <property type="match status" value="1"/>
</dbReference>
<dbReference type="GO" id="GO:0009451">
    <property type="term" value="P:RNA modification"/>
    <property type="evidence" value="ECO:0007669"/>
    <property type="project" value="InterPro"/>
</dbReference>
<dbReference type="OrthoDB" id="730395at2759"/>
<feature type="transmembrane region" description="Helical" evidence="3">
    <location>
        <begin position="119"/>
        <end position="138"/>
    </location>
</feature>
<dbReference type="Gramene" id="OE9A019556T2">
    <property type="protein sequence ID" value="OE9A019556C2"/>
    <property type="gene ID" value="OE9A019556"/>
</dbReference>
<name>A0A8S0QZN8_OLEEU</name>
<dbReference type="Pfam" id="PF01535">
    <property type="entry name" value="PPR"/>
    <property type="match status" value="4"/>
</dbReference>
<dbReference type="Pfam" id="PF20430">
    <property type="entry name" value="Eplus_motif"/>
    <property type="match status" value="1"/>
</dbReference>
<dbReference type="FunFam" id="1.25.40.10:FF:000366">
    <property type="entry name" value="Pentatricopeptide (PPR) repeat-containing protein"/>
    <property type="match status" value="1"/>
</dbReference>
<proteinExistence type="predicted"/>
<dbReference type="GO" id="GO:0003723">
    <property type="term" value="F:RNA binding"/>
    <property type="evidence" value="ECO:0007669"/>
    <property type="project" value="InterPro"/>
</dbReference>
<accession>A0A8S0QZN8</accession>
<evidence type="ECO:0000313" key="4">
    <source>
        <dbReference type="EMBL" id="CAA2972089.1"/>
    </source>
</evidence>
<dbReference type="InterPro" id="IPR011990">
    <property type="entry name" value="TPR-like_helical_dom_sf"/>
</dbReference>
<feature type="repeat" description="PPR" evidence="2">
    <location>
        <begin position="518"/>
        <end position="552"/>
    </location>
</feature>
<keyword evidence="5" id="KW-1185">Reference proteome</keyword>
<evidence type="ECO:0000256" key="3">
    <source>
        <dbReference type="SAM" id="Phobius"/>
    </source>
</evidence>
<dbReference type="PANTHER" id="PTHR47926:SF357">
    <property type="entry name" value="PENTATRICOPEPTIDE REPEAT-CONTAINING PROTEIN"/>
    <property type="match status" value="1"/>
</dbReference>
<keyword evidence="3" id="KW-1133">Transmembrane helix</keyword>
<evidence type="ECO:0000313" key="5">
    <source>
        <dbReference type="Proteomes" id="UP000594638"/>
    </source>
</evidence>
<dbReference type="EMBL" id="CACTIH010002038">
    <property type="protein sequence ID" value="CAA2972089.1"/>
    <property type="molecule type" value="Genomic_DNA"/>
</dbReference>
<gene>
    <name evidence="4" type="ORF">OLEA9_A019556</name>
</gene>
<dbReference type="Pfam" id="PF20431">
    <property type="entry name" value="E_motif"/>
    <property type="match status" value="1"/>
</dbReference>
<dbReference type="InterPro" id="IPR046960">
    <property type="entry name" value="PPR_At4g14850-like_plant"/>
</dbReference>
<dbReference type="PANTHER" id="PTHR47926">
    <property type="entry name" value="PENTATRICOPEPTIDE REPEAT-CONTAINING PROTEIN"/>
    <property type="match status" value="1"/>
</dbReference>
<evidence type="ECO:0000256" key="1">
    <source>
        <dbReference type="ARBA" id="ARBA00022737"/>
    </source>
</evidence>
<dbReference type="Pfam" id="PF13041">
    <property type="entry name" value="PPR_2"/>
    <property type="match status" value="5"/>
</dbReference>
<dbReference type="InterPro" id="IPR046849">
    <property type="entry name" value="E2_motif"/>
</dbReference>
<dbReference type="PROSITE" id="PS51375">
    <property type="entry name" value="PPR"/>
    <property type="match status" value="5"/>
</dbReference>
<keyword evidence="1" id="KW-0677">Repeat</keyword>
<protein>
    <submittedName>
        <fullName evidence="4">Pentatricopeptide repeat-containing At4g21300</fullName>
    </submittedName>
</protein>
<feature type="repeat" description="PPR" evidence="2">
    <location>
        <begin position="214"/>
        <end position="249"/>
    </location>
</feature>
<feature type="repeat" description="PPR" evidence="2">
    <location>
        <begin position="417"/>
        <end position="451"/>
    </location>
</feature>
<evidence type="ECO:0000256" key="2">
    <source>
        <dbReference type="PROSITE-ProRule" id="PRU00708"/>
    </source>
</evidence>
<dbReference type="FunFam" id="1.25.40.10:FF:000031">
    <property type="entry name" value="Pentatricopeptide repeat-containing protein mitochondrial"/>
    <property type="match status" value="1"/>
</dbReference>
<dbReference type="FunFam" id="1.25.40.10:FF:000361">
    <property type="entry name" value="Pentatricopeptide repeat-containing protein chloroplastic"/>
    <property type="match status" value="1"/>
</dbReference>
<dbReference type="Gene3D" id="1.25.40.10">
    <property type="entry name" value="Tetratricopeptide repeat domain"/>
    <property type="match status" value="6"/>
</dbReference>
<feature type="repeat" description="PPR" evidence="2">
    <location>
        <begin position="619"/>
        <end position="653"/>
    </location>
</feature>
<dbReference type="AlphaFoldDB" id="A0A8S0QZN8"/>
<dbReference type="FunFam" id="1.25.40.10:FF:000436">
    <property type="entry name" value="Pentatricopeptide repeat-containing protein At5g39350 family"/>
    <property type="match status" value="1"/>
</dbReference>
<sequence length="857" mass="95709">MYKRNLTSVPGIFSRVITAFNCKSSFIHTAQSKHPFYSPFTLEVLASKIAPVLQKDPSLSPSVFHQAQQIHAQITVNGLQKVGILGTRILGMYVLCNKYFDAKELFYQLNLCYAAPWNWMIRCFTMAGYFGFAILFYFKMLDFGTWPDKYTFPYVIKACGGLRSVKLGTYIHGLIKDLGFEMDVYVGSALVKFYADNDCIETAHRLFDKLPQRDSVLWNVMLNGIVKCGDSVDNVIGLFVEMRNSVVRPNSVTYACIISVCGTKATVGFGTQIHGLIVRCGLDMDTLVTNTLVTMYAKCHCLFDARKLFNSLKQADCVTWNGMIGGYVQNGYMDEALDLFPNMIALGVKPDSVTFASLLPSVSHSENFTQGEEIHGYIIRHGVTLDIFLKSALIDMYFKCKNMEMACKVFHWGSAVDTVICTSMISGFVLNGMNLDALEIFKWMLDKKLRPNAVTLASVLPACAGLADLKLGKELHGNILRNGLEQRCYVGTALTDMYAKCGRLDLGHQIFTRMSERDSVCWNSIITSCSQNGKPGQAIDLFRCMGKEGAKYDCVSLSAALSACANLPALHYGKEIHGYLTRNAFSSDIFAESALIDMYAKCGNLYLAQEVFDTMEYKNEVSWNSIISAYGNHGLLKETLALFHEMKKVGFHPDHVTFLAIISACGHAGQLEEGKHYFNCMIHDYGIAARMEHYACLIDMFGRAGHIEDAFQVIENMPFTPDAGIWGTLLGACRVHGNMELAEMASEHLLHLDPQNSGYYILLSNLQADSGNWQRVHQIRNIMKERGVQKIPGFSWIELNNITHMFVAADTSHPESAQIYLVLKNLLLELQKEGYVPQLYSLTQQLAEAVSLQAESN</sequence>
<reference evidence="4 5" key="1">
    <citation type="submission" date="2019-12" db="EMBL/GenBank/DDBJ databases">
        <authorList>
            <person name="Alioto T."/>
            <person name="Alioto T."/>
            <person name="Gomez Garrido J."/>
        </authorList>
    </citation>
    <scope>NUCLEOTIDE SEQUENCE [LARGE SCALE GENOMIC DNA]</scope>
</reference>
<dbReference type="Proteomes" id="UP000594638">
    <property type="component" value="Unassembled WGS sequence"/>
</dbReference>
<comment type="caution">
    <text evidence="4">The sequence shown here is derived from an EMBL/GenBank/DDBJ whole genome shotgun (WGS) entry which is preliminary data.</text>
</comment>
<dbReference type="InterPro" id="IPR002885">
    <property type="entry name" value="PPR_rpt"/>
</dbReference>